<gene>
    <name evidence="2" type="ORF">GCM10009559_19560</name>
</gene>
<reference evidence="3" key="1">
    <citation type="journal article" date="2019" name="Int. J. Syst. Evol. Microbiol.">
        <title>The Global Catalogue of Microorganisms (GCM) 10K type strain sequencing project: providing services to taxonomists for standard genome sequencing and annotation.</title>
        <authorList>
            <consortium name="The Broad Institute Genomics Platform"/>
            <consortium name="The Broad Institute Genome Sequencing Center for Infectious Disease"/>
            <person name="Wu L."/>
            <person name="Ma J."/>
        </authorList>
    </citation>
    <scope>NUCLEOTIDE SEQUENCE [LARGE SCALE GENOMIC DNA]</scope>
    <source>
        <strain evidence="3">JCM 11117</strain>
    </source>
</reference>
<dbReference type="SUPFAM" id="SSF51735">
    <property type="entry name" value="NAD(P)-binding Rossmann-fold domains"/>
    <property type="match status" value="1"/>
</dbReference>
<sequence length="275" mass="28922">MILVSGATGNVGRELARALVERDVPVRALARSPGGPIEGAARVVGDLDHPDTLQPALEGVSGLFLLPGYRDMPGVLAAARAAGVSRVVQLSGGSAGSGDTGNAISAYMIRTEEAVRSAGIPWTLLRPCGFMTNALEWAPQLQAGDVVRAPFGGVRVAVIDPADIAAVAAAALVEHGHAGRIHALSGPEALLPADRVRVLGEVLGRDLRFEAQSDEEAWADMTARMPEPYVRAFFDFYVDGSLDESTVLPTVQEITGRAPRTFPDWARAHADAFRG</sequence>
<comment type="caution">
    <text evidence="2">The sequence shown here is derived from an EMBL/GenBank/DDBJ whole genome shotgun (WGS) entry which is preliminary data.</text>
</comment>
<dbReference type="Gene3D" id="3.90.25.10">
    <property type="entry name" value="UDP-galactose 4-epimerase, domain 1"/>
    <property type="match status" value="1"/>
</dbReference>
<dbReference type="InterPro" id="IPR036291">
    <property type="entry name" value="NAD(P)-bd_dom_sf"/>
</dbReference>
<dbReference type="InterPro" id="IPR051604">
    <property type="entry name" value="Ergot_Alk_Oxidoreductase"/>
</dbReference>
<dbReference type="RefSeq" id="WP_343940961.1">
    <property type="nucleotide sequence ID" value="NZ_BAAAHP010000055.1"/>
</dbReference>
<proteinExistence type="predicted"/>
<organism evidence="2 3">
    <name type="scientific">Pseudonocardia zijingensis</name>
    <dbReference type="NCBI Taxonomy" id="153376"/>
    <lineage>
        <taxon>Bacteria</taxon>
        <taxon>Bacillati</taxon>
        <taxon>Actinomycetota</taxon>
        <taxon>Actinomycetes</taxon>
        <taxon>Pseudonocardiales</taxon>
        <taxon>Pseudonocardiaceae</taxon>
        <taxon>Pseudonocardia</taxon>
    </lineage>
</organism>
<name>A0ABP4A903_9PSEU</name>
<dbReference type="PANTHER" id="PTHR43162:SF1">
    <property type="entry name" value="PRESTALK A DIFFERENTIATION PROTEIN A"/>
    <property type="match status" value="1"/>
</dbReference>
<keyword evidence="3" id="KW-1185">Reference proteome</keyword>
<dbReference type="PANTHER" id="PTHR43162">
    <property type="match status" value="1"/>
</dbReference>
<evidence type="ECO:0000259" key="1">
    <source>
        <dbReference type="Pfam" id="PF13460"/>
    </source>
</evidence>
<feature type="domain" description="NAD(P)-binding" evidence="1">
    <location>
        <begin position="6"/>
        <end position="173"/>
    </location>
</feature>
<evidence type="ECO:0000313" key="3">
    <source>
        <dbReference type="Proteomes" id="UP001499967"/>
    </source>
</evidence>
<accession>A0ABP4A903</accession>
<dbReference type="InterPro" id="IPR016040">
    <property type="entry name" value="NAD(P)-bd_dom"/>
</dbReference>
<dbReference type="Proteomes" id="UP001499967">
    <property type="component" value="Unassembled WGS sequence"/>
</dbReference>
<dbReference type="Gene3D" id="3.40.50.720">
    <property type="entry name" value="NAD(P)-binding Rossmann-like Domain"/>
    <property type="match status" value="1"/>
</dbReference>
<protein>
    <submittedName>
        <fullName evidence="2">NAD(P)H-binding protein</fullName>
    </submittedName>
</protein>
<evidence type="ECO:0000313" key="2">
    <source>
        <dbReference type="EMBL" id="GAA0931450.1"/>
    </source>
</evidence>
<dbReference type="Pfam" id="PF13460">
    <property type="entry name" value="NAD_binding_10"/>
    <property type="match status" value="1"/>
</dbReference>
<dbReference type="EMBL" id="BAAAHP010000055">
    <property type="protein sequence ID" value="GAA0931450.1"/>
    <property type="molecule type" value="Genomic_DNA"/>
</dbReference>